<comment type="caution">
    <text evidence="2">The sequence shown here is derived from an EMBL/GenBank/DDBJ whole genome shotgun (WGS) entry which is preliminary data.</text>
</comment>
<feature type="region of interest" description="Disordered" evidence="1">
    <location>
        <begin position="70"/>
        <end position="110"/>
    </location>
</feature>
<gene>
    <name evidence="2" type="ORF">E2C01_072978</name>
</gene>
<keyword evidence="3" id="KW-1185">Reference proteome</keyword>
<reference evidence="2 3" key="1">
    <citation type="submission" date="2019-05" db="EMBL/GenBank/DDBJ databases">
        <title>Another draft genome of Portunus trituberculatus and its Hox gene families provides insights of decapod evolution.</title>
        <authorList>
            <person name="Jeong J.-H."/>
            <person name="Song I."/>
            <person name="Kim S."/>
            <person name="Choi T."/>
            <person name="Kim D."/>
            <person name="Ryu S."/>
            <person name="Kim W."/>
        </authorList>
    </citation>
    <scope>NUCLEOTIDE SEQUENCE [LARGE SCALE GENOMIC DNA]</scope>
    <source>
        <tissue evidence="2">Muscle</tissue>
    </source>
</reference>
<organism evidence="2 3">
    <name type="scientific">Portunus trituberculatus</name>
    <name type="common">Swimming crab</name>
    <name type="synonym">Neptunus trituberculatus</name>
    <dbReference type="NCBI Taxonomy" id="210409"/>
    <lineage>
        <taxon>Eukaryota</taxon>
        <taxon>Metazoa</taxon>
        <taxon>Ecdysozoa</taxon>
        <taxon>Arthropoda</taxon>
        <taxon>Crustacea</taxon>
        <taxon>Multicrustacea</taxon>
        <taxon>Malacostraca</taxon>
        <taxon>Eumalacostraca</taxon>
        <taxon>Eucarida</taxon>
        <taxon>Decapoda</taxon>
        <taxon>Pleocyemata</taxon>
        <taxon>Brachyura</taxon>
        <taxon>Eubrachyura</taxon>
        <taxon>Portunoidea</taxon>
        <taxon>Portunidae</taxon>
        <taxon>Portuninae</taxon>
        <taxon>Portunus</taxon>
    </lineage>
</organism>
<dbReference type="AlphaFoldDB" id="A0A5B7HZI5"/>
<evidence type="ECO:0000256" key="1">
    <source>
        <dbReference type="SAM" id="MobiDB-lite"/>
    </source>
</evidence>
<dbReference type="Proteomes" id="UP000324222">
    <property type="component" value="Unassembled WGS sequence"/>
</dbReference>
<evidence type="ECO:0000313" key="2">
    <source>
        <dbReference type="EMBL" id="MPC78491.1"/>
    </source>
</evidence>
<evidence type="ECO:0000313" key="3">
    <source>
        <dbReference type="Proteomes" id="UP000324222"/>
    </source>
</evidence>
<sequence length="110" mass="12061">MSGSHYEAKLIDYADYLLPFAPPGCLAKKFRPLQLALSLIHYASGQFSAASLENQAGGWNTVAVPRAKKRLSGLDQDGLREPGEERRKRREGGRSLPACQPSTVRVCCKT</sequence>
<proteinExistence type="predicted"/>
<feature type="compositionally biased region" description="Basic and acidic residues" evidence="1">
    <location>
        <begin position="77"/>
        <end position="86"/>
    </location>
</feature>
<dbReference type="EMBL" id="VSRR010048563">
    <property type="protein sequence ID" value="MPC78491.1"/>
    <property type="molecule type" value="Genomic_DNA"/>
</dbReference>
<accession>A0A5B7HZI5</accession>
<name>A0A5B7HZI5_PORTR</name>
<protein>
    <submittedName>
        <fullName evidence="2">Uncharacterized protein</fullName>
    </submittedName>
</protein>